<evidence type="ECO:0000259" key="8">
    <source>
        <dbReference type="PROSITE" id="PS50928"/>
    </source>
</evidence>
<dbReference type="RefSeq" id="WP_276649235.1">
    <property type="nucleotide sequence ID" value="NZ_JAAYSM010000296.1"/>
</dbReference>
<keyword evidence="5 7" id="KW-1133">Transmembrane helix</keyword>
<dbReference type="GO" id="GO:0055085">
    <property type="term" value="P:transmembrane transport"/>
    <property type="evidence" value="ECO:0007669"/>
    <property type="project" value="InterPro"/>
</dbReference>
<keyword evidence="6 7" id="KW-0472">Membrane</keyword>
<feature type="transmembrane region" description="Helical" evidence="7">
    <location>
        <begin position="141"/>
        <end position="160"/>
    </location>
</feature>
<comment type="caution">
    <text evidence="9">The sequence shown here is derived from an EMBL/GenBank/DDBJ whole genome shotgun (WGS) entry which is preliminary data.</text>
</comment>
<feature type="transmembrane region" description="Helical" evidence="7">
    <location>
        <begin position="104"/>
        <end position="129"/>
    </location>
</feature>
<protein>
    <submittedName>
        <fullName evidence="9">Carbohydrate ABC transporter permease</fullName>
    </submittedName>
</protein>
<evidence type="ECO:0000256" key="6">
    <source>
        <dbReference type="ARBA" id="ARBA00023136"/>
    </source>
</evidence>
<keyword evidence="4 7" id="KW-0812">Transmembrane</keyword>
<comment type="subcellular location">
    <subcellularLocation>
        <location evidence="1 7">Cell membrane</location>
        <topology evidence="1 7">Multi-pass membrane protein</topology>
    </subcellularLocation>
</comment>
<dbReference type="InterPro" id="IPR035906">
    <property type="entry name" value="MetI-like_sf"/>
</dbReference>
<evidence type="ECO:0000256" key="4">
    <source>
        <dbReference type="ARBA" id="ARBA00022692"/>
    </source>
</evidence>
<evidence type="ECO:0000256" key="3">
    <source>
        <dbReference type="ARBA" id="ARBA00022475"/>
    </source>
</evidence>
<evidence type="ECO:0000256" key="2">
    <source>
        <dbReference type="ARBA" id="ARBA00022448"/>
    </source>
</evidence>
<evidence type="ECO:0000313" key="10">
    <source>
        <dbReference type="Proteomes" id="UP000541058"/>
    </source>
</evidence>
<gene>
    <name evidence="9" type="ORF">GX355_08650</name>
</gene>
<dbReference type="CDD" id="cd06261">
    <property type="entry name" value="TM_PBP2"/>
    <property type="match status" value="1"/>
</dbReference>
<dbReference type="Proteomes" id="UP000541058">
    <property type="component" value="Unassembled WGS sequence"/>
</dbReference>
<feature type="transmembrane region" description="Helical" evidence="7">
    <location>
        <begin position="239"/>
        <end position="260"/>
    </location>
</feature>
<sequence>MKLKALKKILMYILSTALLLLFIFPFLVIIINSFKSRVTIIQNPLALPESLSFENYIQAFKAMNFPTALMNSIIVTTGSVLVIVLFSSMFAYFLVRWKWKINRYIYLTIVASMIIPFQSLMIPFVSIYGGAGLLDSKYMLMFFYLGFGLSLATFIYHGFIKGIPVALEEAAVIEGASRLQIFWKIIFPILKPITSTIVILDVLWIWNDFLLPSLVIMSAEDRTIPLSTFRFFGTYTSDYGLAMAGLVLAIIPIIIFFIILQKQIIRGVVEGAVK</sequence>
<dbReference type="PANTHER" id="PTHR43744:SF8">
    <property type="entry name" value="SN-GLYCEROL-3-PHOSPHATE TRANSPORT SYSTEM PERMEASE PROTEIN UGPE"/>
    <property type="match status" value="1"/>
</dbReference>
<evidence type="ECO:0000256" key="5">
    <source>
        <dbReference type="ARBA" id="ARBA00022989"/>
    </source>
</evidence>
<dbReference type="PROSITE" id="PS50928">
    <property type="entry name" value="ABC_TM1"/>
    <property type="match status" value="1"/>
</dbReference>
<dbReference type="SUPFAM" id="SSF161098">
    <property type="entry name" value="MetI-like"/>
    <property type="match status" value="1"/>
</dbReference>
<dbReference type="AlphaFoldDB" id="A0A7X8C4M2"/>
<dbReference type="PANTHER" id="PTHR43744">
    <property type="entry name" value="ABC TRANSPORTER PERMEASE PROTEIN MG189-RELATED-RELATED"/>
    <property type="match status" value="1"/>
</dbReference>
<feature type="transmembrane region" description="Helical" evidence="7">
    <location>
        <begin position="12"/>
        <end position="34"/>
    </location>
</feature>
<reference evidence="9 10" key="1">
    <citation type="journal article" date="2020" name="Biotechnol. Biofuels">
        <title>New insights from the biogas microbiome by comprehensive genome-resolved metagenomics of nearly 1600 species originating from multiple anaerobic digesters.</title>
        <authorList>
            <person name="Campanaro S."/>
            <person name="Treu L."/>
            <person name="Rodriguez-R L.M."/>
            <person name="Kovalovszki A."/>
            <person name="Ziels R.M."/>
            <person name="Maus I."/>
            <person name="Zhu X."/>
            <person name="Kougias P.G."/>
            <person name="Basile A."/>
            <person name="Luo G."/>
            <person name="Schluter A."/>
            <person name="Konstantinidis K.T."/>
            <person name="Angelidaki I."/>
        </authorList>
    </citation>
    <scope>NUCLEOTIDE SEQUENCE [LARGE SCALE GENOMIC DNA]</scope>
    <source>
        <strain evidence="9">AS23ysBPME_34</strain>
    </source>
</reference>
<keyword evidence="2 7" id="KW-0813">Transport</keyword>
<dbReference type="EMBL" id="JAAYSM010000296">
    <property type="protein sequence ID" value="NLJ18918.1"/>
    <property type="molecule type" value="Genomic_DNA"/>
</dbReference>
<dbReference type="Pfam" id="PF00528">
    <property type="entry name" value="BPD_transp_1"/>
    <property type="match status" value="1"/>
</dbReference>
<organism evidence="9 10">
    <name type="scientific">Globicatella sulfidifaciens</name>
    <dbReference type="NCBI Taxonomy" id="136093"/>
    <lineage>
        <taxon>Bacteria</taxon>
        <taxon>Bacillati</taxon>
        <taxon>Bacillota</taxon>
        <taxon>Bacilli</taxon>
        <taxon>Lactobacillales</taxon>
        <taxon>Aerococcaceae</taxon>
        <taxon>Globicatella</taxon>
    </lineage>
</organism>
<accession>A0A7X8C4M2</accession>
<feature type="domain" description="ABC transmembrane type-1" evidence="8">
    <location>
        <begin position="69"/>
        <end position="260"/>
    </location>
</feature>
<evidence type="ECO:0000256" key="7">
    <source>
        <dbReference type="RuleBase" id="RU363032"/>
    </source>
</evidence>
<feature type="transmembrane region" description="Helical" evidence="7">
    <location>
        <begin position="73"/>
        <end position="95"/>
    </location>
</feature>
<dbReference type="InterPro" id="IPR000515">
    <property type="entry name" value="MetI-like"/>
</dbReference>
<evidence type="ECO:0000256" key="1">
    <source>
        <dbReference type="ARBA" id="ARBA00004651"/>
    </source>
</evidence>
<comment type="similarity">
    <text evidence="7">Belongs to the binding-protein-dependent transport system permease family.</text>
</comment>
<dbReference type="GO" id="GO:0005886">
    <property type="term" value="C:plasma membrane"/>
    <property type="evidence" value="ECO:0007669"/>
    <property type="project" value="UniProtKB-SubCell"/>
</dbReference>
<proteinExistence type="inferred from homology"/>
<evidence type="ECO:0000313" key="9">
    <source>
        <dbReference type="EMBL" id="NLJ18918.1"/>
    </source>
</evidence>
<keyword evidence="3" id="KW-1003">Cell membrane</keyword>
<name>A0A7X8C4M2_9LACT</name>
<feature type="transmembrane region" description="Helical" evidence="7">
    <location>
        <begin position="181"/>
        <end position="206"/>
    </location>
</feature>
<dbReference type="Gene3D" id="1.10.3720.10">
    <property type="entry name" value="MetI-like"/>
    <property type="match status" value="1"/>
</dbReference>